<dbReference type="EMBL" id="JADGJD010000578">
    <property type="protein sequence ID" value="KAJ3049912.1"/>
    <property type="molecule type" value="Genomic_DNA"/>
</dbReference>
<keyword evidence="2" id="KW-1185">Reference proteome</keyword>
<name>A0AAD5SC58_9FUNG</name>
<dbReference type="Pfam" id="PF14124">
    <property type="entry name" value="DUF4291"/>
    <property type="match status" value="1"/>
</dbReference>
<accession>A0AAD5SC58</accession>
<sequence>MSITIPTEPYTSHQTHTFNLLTGRHITAHVHEDPNNPNDSYIVVYQAYSKGIADAVVNEQGFKDAARAAGWKESRMTWIKPGFLWMMYRSGWATKPSQTSILAIKVRLPFFLHMLQISLPARLSNASVEFKHQKPDIIIQWDPSHSPNGTVIQSLRAIQIGIRGGTETNRRFASGEEWVGVEDVTEFVESMKGVSGFREGESVRGGQRDDGEYEGLVVPVERLVVVSEELREIAGADSLPHDWECTVPFV</sequence>
<dbReference type="AlphaFoldDB" id="A0AAD5SC58"/>
<dbReference type="PANTHER" id="PTHR38567:SF1">
    <property type="entry name" value="DUF4291 DOMAIN-CONTAINING PROTEIN"/>
    <property type="match status" value="1"/>
</dbReference>
<dbReference type="PANTHER" id="PTHR38567">
    <property type="entry name" value="DUF4291 DOMAIN-CONTAINING PROTEIN"/>
    <property type="match status" value="1"/>
</dbReference>
<protein>
    <submittedName>
        <fullName evidence="1">Uncharacterized protein</fullName>
    </submittedName>
</protein>
<evidence type="ECO:0000313" key="1">
    <source>
        <dbReference type="EMBL" id="KAJ3049912.1"/>
    </source>
</evidence>
<gene>
    <name evidence="1" type="ORF">HK097_009104</name>
</gene>
<evidence type="ECO:0000313" key="2">
    <source>
        <dbReference type="Proteomes" id="UP001212841"/>
    </source>
</evidence>
<dbReference type="Proteomes" id="UP001212841">
    <property type="component" value="Unassembled WGS sequence"/>
</dbReference>
<comment type="caution">
    <text evidence="1">The sequence shown here is derived from an EMBL/GenBank/DDBJ whole genome shotgun (WGS) entry which is preliminary data.</text>
</comment>
<organism evidence="1 2">
    <name type="scientific">Rhizophlyctis rosea</name>
    <dbReference type="NCBI Taxonomy" id="64517"/>
    <lineage>
        <taxon>Eukaryota</taxon>
        <taxon>Fungi</taxon>
        <taxon>Fungi incertae sedis</taxon>
        <taxon>Chytridiomycota</taxon>
        <taxon>Chytridiomycota incertae sedis</taxon>
        <taxon>Chytridiomycetes</taxon>
        <taxon>Rhizophlyctidales</taxon>
        <taxon>Rhizophlyctidaceae</taxon>
        <taxon>Rhizophlyctis</taxon>
    </lineage>
</organism>
<proteinExistence type="predicted"/>
<reference evidence="1" key="1">
    <citation type="submission" date="2020-05" db="EMBL/GenBank/DDBJ databases">
        <title>Phylogenomic resolution of chytrid fungi.</title>
        <authorList>
            <person name="Stajich J.E."/>
            <person name="Amses K."/>
            <person name="Simmons R."/>
            <person name="Seto K."/>
            <person name="Myers J."/>
            <person name="Bonds A."/>
            <person name="Quandt C.A."/>
            <person name="Barry K."/>
            <person name="Liu P."/>
            <person name="Grigoriev I."/>
            <person name="Longcore J.E."/>
            <person name="James T.Y."/>
        </authorList>
    </citation>
    <scope>NUCLEOTIDE SEQUENCE</scope>
    <source>
        <strain evidence="1">JEL0318</strain>
    </source>
</reference>
<dbReference type="InterPro" id="IPR025633">
    <property type="entry name" value="DUF4291"/>
</dbReference>